<feature type="non-terminal residue" evidence="4">
    <location>
        <position position="1"/>
    </location>
</feature>
<accession>A0A1B6D629</accession>
<keyword evidence="1" id="KW-0862">Zinc</keyword>
<feature type="domain" description="C2H2-type" evidence="3">
    <location>
        <begin position="69"/>
        <end position="96"/>
    </location>
</feature>
<evidence type="ECO:0000259" key="3">
    <source>
        <dbReference type="PROSITE" id="PS50157"/>
    </source>
</evidence>
<dbReference type="EMBL" id="GEDC01016192">
    <property type="protein sequence ID" value="JAS21106.1"/>
    <property type="molecule type" value="Transcribed_RNA"/>
</dbReference>
<sequence length="142" mass="16781">DSQDDDDDLVWQNKLKVEVVMKDDSTSQPETCQTMPYKYPEHLLETLASVKPIAKIVKTQLNETLDCRYVCTTCGRSYKHQFHLTAHRRECSSEPLFECPKCTRKFYHSRNLGRHLQNVHKLPQENHRKERRRSSKKDPKPV</sequence>
<evidence type="ECO:0000256" key="1">
    <source>
        <dbReference type="PROSITE-ProRule" id="PRU00042"/>
    </source>
</evidence>
<dbReference type="AlphaFoldDB" id="A0A1B6D629"/>
<dbReference type="PROSITE" id="PS50157">
    <property type="entry name" value="ZINC_FINGER_C2H2_2"/>
    <property type="match status" value="2"/>
</dbReference>
<proteinExistence type="predicted"/>
<dbReference type="InterPro" id="IPR013087">
    <property type="entry name" value="Znf_C2H2_type"/>
</dbReference>
<organism evidence="4">
    <name type="scientific">Clastoptera arizonana</name>
    <name type="common">Arizona spittle bug</name>
    <dbReference type="NCBI Taxonomy" id="38151"/>
    <lineage>
        <taxon>Eukaryota</taxon>
        <taxon>Metazoa</taxon>
        <taxon>Ecdysozoa</taxon>
        <taxon>Arthropoda</taxon>
        <taxon>Hexapoda</taxon>
        <taxon>Insecta</taxon>
        <taxon>Pterygota</taxon>
        <taxon>Neoptera</taxon>
        <taxon>Paraneoptera</taxon>
        <taxon>Hemiptera</taxon>
        <taxon>Auchenorrhyncha</taxon>
        <taxon>Cercopoidea</taxon>
        <taxon>Clastopteridae</taxon>
        <taxon>Clastoptera</taxon>
    </lineage>
</organism>
<dbReference type="InterPro" id="IPR036236">
    <property type="entry name" value="Znf_C2H2_sf"/>
</dbReference>
<name>A0A1B6D629_9HEMI</name>
<dbReference type="GO" id="GO:0008270">
    <property type="term" value="F:zinc ion binding"/>
    <property type="evidence" value="ECO:0007669"/>
    <property type="project" value="UniProtKB-KW"/>
</dbReference>
<evidence type="ECO:0000313" key="4">
    <source>
        <dbReference type="EMBL" id="JAS21106.1"/>
    </source>
</evidence>
<feature type="domain" description="C2H2-type" evidence="3">
    <location>
        <begin position="97"/>
        <end position="125"/>
    </location>
</feature>
<dbReference type="PROSITE" id="PS00028">
    <property type="entry name" value="ZINC_FINGER_C2H2_1"/>
    <property type="match status" value="1"/>
</dbReference>
<dbReference type="SMART" id="SM00355">
    <property type="entry name" value="ZnF_C2H2"/>
    <property type="match status" value="2"/>
</dbReference>
<protein>
    <recommendedName>
        <fullName evidence="3">C2H2-type domain-containing protein</fullName>
    </recommendedName>
</protein>
<dbReference type="SUPFAM" id="SSF57667">
    <property type="entry name" value="beta-beta-alpha zinc fingers"/>
    <property type="match status" value="1"/>
</dbReference>
<dbReference type="Pfam" id="PF00096">
    <property type="entry name" value="zf-C2H2"/>
    <property type="match status" value="2"/>
</dbReference>
<feature type="region of interest" description="Disordered" evidence="2">
    <location>
        <begin position="114"/>
        <end position="142"/>
    </location>
</feature>
<gene>
    <name evidence="4" type="ORF">g.44979</name>
</gene>
<dbReference type="Gene3D" id="3.30.160.60">
    <property type="entry name" value="Classic Zinc Finger"/>
    <property type="match status" value="1"/>
</dbReference>
<keyword evidence="1" id="KW-0863">Zinc-finger</keyword>
<keyword evidence="1" id="KW-0479">Metal-binding</keyword>
<evidence type="ECO:0000256" key="2">
    <source>
        <dbReference type="SAM" id="MobiDB-lite"/>
    </source>
</evidence>
<reference evidence="4" key="1">
    <citation type="submission" date="2015-12" db="EMBL/GenBank/DDBJ databases">
        <title>De novo transcriptome assembly of four potential Pierce s Disease insect vectors from Arizona vineyards.</title>
        <authorList>
            <person name="Tassone E.E."/>
        </authorList>
    </citation>
    <scope>NUCLEOTIDE SEQUENCE</scope>
</reference>